<feature type="region of interest" description="Disordered" evidence="4">
    <location>
        <begin position="102"/>
        <end position="130"/>
    </location>
</feature>
<evidence type="ECO:0000256" key="3">
    <source>
        <dbReference type="ARBA" id="ARBA00023163"/>
    </source>
</evidence>
<keyword evidence="2" id="KW-0238">DNA-binding</keyword>
<dbReference type="GO" id="GO:0003677">
    <property type="term" value="F:DNA binding"/>
    <property type="evidence" value="ECO:0007669"/>
    <property type="project" value="UniProtKB-KW"/>
</dbReference>
<dbReference type="EMBL" id="KP010413">
    <property type="protein sequence ID" value="AJT60669.1"/>
    <property type="molecule type" value="Genomic_DNA"/>
</dbReference>
<protein>
    <recommendedName>
        <fullName evidence="5">AP2/ERF domain-containing protein</fullName>
    </recommendedName>
</protein>
<dbReference type="InterPro" id="IPR036955">
    <property type="entry name" value="AP2/ERF_dom_sf"/>
</dbReference>
<proteinExistence type="predicted"/>
<evidence type="ECO:0000259" key="5">
    <source>
        <dbReference type="PROSITE" id="PS51032"/>
    </source>
</evidence>
<dbReference type="SUPFAM" id="SSF54060">
    <property type="entry name" value="His-Me finger endonucleases"/>
    <property type="match status" value="1"/>
</dbReference>
<dbReference type="Proteomes" id="UP000201623">
    <property type="component" value="Segment"/>
</dbReference>
<dbReference type="PANTHER" id="PTHR31194">
    <property type="entry name" value="SHN SHINE , DNA BINDING / TRANSCRIPTION FACTOR"/>
    <property type="match status" value="1"/>
</dbReference>
<dbReference type="SMART" id="SM00380">
    <property type="entry name" value="AP2"/>
    <property type="match status" value="1"/>
</dbReference>
<dbReference type="Pfam" id="PF00847">
    <property type="entry name" value="AP2"/>
    <property type="match status" value="1"/>
</dbReference>
<dbReference type="GeneID" id="24725723"/>
<dbReference type="PROSITE" id="PS51032">
    <property type="entry name" value="AP2_ERF"/>
    <property type="match status" value="1"/>
</dbReference>
<sequence>MRDCGFTHEQLKSWLDYDPETGVLTWIGRPPHSSRVVIGRQAGTIKRTRSGVYMQTQILGYRTGNHRIAWFWMTGKWPDNHIDHKDGNGLNNAWDNLREATKEQNMSNRRQPRTSKNLKGTSRSKSGKWKAQINHNGKTIHIGTYTTEEEAHKAYCEAAIKLHGEFAKLS</sequence>
<dbReference type="InterPro" id="IPR003615">
    <property type="entry name" value="HNH_nuc"/>
</dbReference>
<dbReference type="OrthoDB" id="21336at10239"/>
<dbReference type="Pfam" id="PF13392">
    <property type="entry name" value="HNH_3"/>
    <property type="match status" value="1"/>
</dbReference>
<keyword evidence="3" id="KW-0804">Transcription</keyword>
<dbReference type="Gene3D" id="3.90.75.20">
    <property type="match status" value="1"/>
</dbReference>
<feature type="domain" description="AP2/ERF" evidence="5">
    <location>
        <begin position="117"/>
        <end position="170"/>
    </location>
</feature>
<dbReference type="InterPro" id="IPR044925">
    <property type="entry name" value="His-Me_finger_sf"/>
</dbReference>
<feature type="compositionally biased region" description="Polar residues" evidence="4">
    <location>
        <begin position="103"/>
        <end position="124"/>
    </location>
</feature>
<keyword evidence="1" id="KW-0805">Transcription regulation</keyword>
<name>A0A0D4DAY5_9CAUD</name>
<keyword evidence="7" id="KW-1185">Reference proteome</keyword>
<dbReference type="InterPro" id="IPR001471">
    <property type="entry name" value="AP2/ERF_dom"/>
</dbReference>
<dbReference type="InterPro" id="IPR016177">
    <property type="entry name" value="DNA-bd_dom_sf"/>
</dbReference>
<gene>
    <name evidence="6" type="ORF">HB2014_95</name>
</gene>
<evidence type="ECO:0000256" key="2">
    <source>
        <dbReference type="ARBA" id="ARBA00023125"/>
    </source>
</evidence>
<evidence type="ECO:0000313" key="7">
    <source>
        <dbReference type="Proteomes" id="UP000201623"/>
    </source>
</evidence>
<dbReference type="GO" id="GO:0003700">
    <property type="term" value="F:DNA-binding transcription factor activity"/>
    <property type="evidence" value="ECO:0007669"/>
    <property type="project" value="InterPro"/>
</dbReference>
<dbReference type="KEGG" id="vg:24725723"/>
<evidence type="ECO:0000256" key="4">
    <source>
        <dbReference type="SAM" id="MobiDB-lite"/>
    </source>
</evidence>
<dbReference type="Gene3D" id="3.30.730.10">
    <property type="entry name" value="AP2/ERF domain"/>
    <property type="match status" value="1"/>
</dbReference>
<evidence type="ECO:0000256" key="1">
    <source>
        <dbReference type="ARBA" id="ARBA00023015"/>
    </source>
</evidence>
<dbReference type="InterPro" id="IPR050913">
    <property type="entry name" value="AP2/ERF_ERF"/>
</dbReference>
<dbReference type="SUPFAM" id="SSF54171">
    <property type="entry name" value="DNA-binding domain"/>
    <property type="match status" value="1"/>
</dbReference>
<dbReference type="PANTHER" id="PTHR31194:SF189">
    <property type="entry name" value="AP2_ERF DOMAIN-CONTAINING PROTEIN"/>
    <property type="match status" value="1"/>
</dbReference>
<evidence type="ECO:0000313" key="6">
    <source>
        <dbReference type="EMBL" id="AJT60669.1"/>
    </source>
</evidence>
<dbReference type="RefSeq" id="YP_009146338.1">
    <property type="nucleotide sequence ID" value="NC_027329.1"/>
</dbReference>
<accession>A0A0D4DAY5</accession>
<reference evidence="6 7" key="1">
    <citation type="submission" date="2014-10" db="EMBL/GenBank/DDBJ databases">
        <title>A new lytic Salmonella pullorum phage and its enzyme lys52.</title>
        <authorList>
            <person name="Bao H."/>
        </authorList>
    </citation>
    <scope>NUCLEOTIDE SEQUENCE [LARGE SCALE GENOMIC DNA]</scope>
</reference>
<organism evidence="6 7">
    <name type="scientific">Salmonella phage vB_SPuM_SP116</name>
    <dbReference type="NCBI Taxonomy" id="1567025"/>
    <lineage>
        <taxon>Viruses</taxon>
        <taxon>Duplodnaviria</taxon>
        <taxon>Heunggongvirae</taxon>
        <taxon>Uroviricota</taxon>
        <taxon>Caudoviricetes</taxon>
        <taxon>Andersonviridae</taxon>
        <taxon>Ounavirinae</taxon>
        <taxon>Felixounavirus</taxon>
        <taxon>Felixounavirus SP116</taxon>
    </lineage>
</organism>